<feature type="domain" description="Tail specific protease" evidence="10">
    <location>
        <begin position="424"/>
        <end position="643"/>
    </location>
</feature>
<keyword evidence="5" id="KW-0472">Membrane</keyword>
<organism evidence="11 12">
    <name type="scientific">Metamycoplasma equirhinis</name>
    <dbReference type="NCBI Taxonomy" id="92402"/>
    <lineage>
        <taxon>Bacteria</taxon>
        <taxon>Bacillati</taxon>
        <taxon>Mycoplasmatota</taxon>
        <taxon>Mycoplasmoidales</taxon>
        <taxon>Metamycoplasmataceae</taxon>
        <taxon>Metamycoplasma</taxon>
    </lineage>
</organism>
<evidence type="ECO:0000259" key="10">
    <source>
        <dbReference type="SMART" id="SM00245"/>
    </source>
</evidence>
<dbReference type="NCBIfam" id="NF033817">
    <property type="entry name" value="Mplas_variab_LP"/>
    <property type="match status" value="1"/>
</dbReference>
<evidence type="ECO:0000256" key="7">
    <source>
        <dbReference type="ARBA" id="ARBA00023288"/>
    </source>
</evidence>
<feature type="signal peptide" evidence="9">
    <location>
        <begin position="1"/>
        <end position="25"/>
    </location>
</feature>
<dbReference type="InterPro" id="IPR005151">
    <property type="entry name" value="Tail-specific_protease"/>
</dbReference>
<evidence type="ECO:0000256" key="6">
    <source>
        <dbReference type="ARBA" id="ARBA00023139"/>
    </source>
</evidence>
<evidence type="ECO:0000256" key="2">
    <source>
        <dbReference type="ARBA" id="ARBA00022475"/>
    </source>
</evidence>
<evidence type="ECO:0000256" key="9">
    <source>
        <dbReference type="SAM" id="SignalP"/>
    </source>
</evidence>
<evidence type="ECO:0000256" key="3">
    <source>
        <dbReference type="ARBA" id="ARBA00022729"/>
    </source>
</evidence>
<keyword evidence="3 9" id="KW-0732">Signal</keyword>
<dbReference type="NCBIfam" id="NF045726">
    <property type="entry name" value="XXplasma_LP"/>
    <property type="match status" value="1"/>
</dbReference>
<dbReference type="InterPro" id="IPR054816">
    <property type="entry name" value="Lipoprotein_mollicutes-type_CS"/>
</dbReference>
<accession>A0ABZ0PA63</accession>
<evidence type="ECO:0000256" key="5">
    <source>
        <dbReference type="ARBA" id="ARBA00023136"/>
    </source>
</evidence>
<dbReference type="SUPFAM" id="SSF52096">
    <property type="entry name" value="ClpP/crotonase"/>
    <property type="match status" value="1"/>
</dbReference>
<feature type="chain" id="PRO_5046881622" evidence="9">
    <location>
        <begin position="26"/>
        <end position="802"/>
    </location>
</feature>
<keyword evidence="8" id="KW-0175">Coiled coil</keyword>
<protein>
    <submittedName>
        <fullName evidence="11">S41 family peptidase</fullName>
    </submittedName>
</protein>
<dbReference type="GeneID" id="94493628"/>
<keyword evidence="4" id="KW-0677">Repeat</keyword>
<evidence type="ECO:0000256" key="1">
    <source>
        <dbReference type="ARBA" id="ARBA00004193"/>
    </source>
</evidence>
<dbReference type="Gene3D" id="3.90.226.10">
    <property type="entry name" value="2-enoyl-CoA Hydratase, Chain A, domain 1"/>
    <property type="match status" value="1"/>
</dbReference>
<reference evidence="11" key="1">
    <citation type="submission" date="2023-11" db="EMBL/GenBank/DDBJ databases">
        <title>Completed genome sequence of Mycoplasma equirhinis type strain M432/72.</title>
        <authorList>
            <person name="Spergser J."/>
        </authorList>
    </citation>
    <scope>NUCLEOTIDE SEQUENCE [LARGE SCALE GENOMIC DNA]</scope>
    <source>
        <strain evidence="11">M432/72</strain>
    </source>
</reference>
<keyword evidence="7" id="KW-0449">Lipoprotein</keyword>
<evidence type="ECO:0000256" key="4">
    <source>
        <dbReference type="ARBA" id="ARBA00022737"/>
    </source>
</evidence>
<dbReference type="Pfam" id="PF03572">
    <property type="entry name" value="Peptidase_S41"/>
    <property type="match status" value="1"/>
</dbReference>
<feature type="coiled-coil region" evidence="8">
    <location>
        <begin position="30"/>
        <end position="99"/>
    </location>
</feature>
<gene>
    <name evidence="11" type="ORF">R9B83_01915</name>
</gene>
<dbReference type="PANTHER" id="PTHR32060:SF30">
    <property type="entry name" value="CARBOXY-TERMINAL PROCESSING PROTEASE CTPA"/>
    <property type="match status" value="1"/>
</dbReference>
<keyword evidence="2" id="KW-1003">Cell membrane</keyword>
<dbReference type="InterPro" id="IPR049890">
    <property type="entry name" value="VlpA-F-like_signal"/>
</dbReference>
<sequence>MKISKRKKFLISMGTFMSISPVAIIAVSCDTTAQKQLKEVESKLKNLTKELEETKKALATEEKKSTDTSAELEAKKQELANKIKELENKTKELENAKKGILPKSEPKNDEEVSITSREYDIINLHPDYEIKSDSKLRTYTTDKKPDVLYVDIDEAIEDFKGYFDDLKQNLDITIDEQNNQKIYQFKKWGQKYKTEYQITVNWESDYIHTTTSNIFWFLLDHSKRKTRPGGFSSYNSSKSFNQNDDKKGVLYKLGKYGFDILYKDGKVLLPFSIFNTIFMSQNFVNTYFNGEKIVTVAGGIGVSAKSPNANEEVRKSNLQTKIQTTNQRKLNYNHLTFVMDHFYGLKDYKHIKSFDEYITAEGLKEKILSTDPKIYNQAYIDLFHKKLNELHTRMNSFSYYEKDEKVAIPTDFSARGEFYKKFYTQREELTKKFEAKYGAIKDLPAEKYIRYHGNTAIVTLFGFKDGTDEQKKSPDAWKHDTYFLMRKLMRELKKRPEIKNIVLDLAINGGGSVSSMCSVMGFMTDEPILNREYDILNRRHDLSAYDVDTDGVNGSAFDAYTQYNWNILVGINTFSAANQLTSIVKEMGIAKIIGQKTGGGMSAIMANVLSDGTTITISGPNNAVFGPQKDPIEGGVEPDIKLDYEHFYDEAKIDEIIKTIEPTEAQKKSELLKSIFNKLNILEANGHKDTQHHIDFKNLNTQKSFNELKKDVDALEAKIWANSIFIDAKLNSLESAIKALIKEYDKLIGKVTDPAKKTELESQKTNLDTKLLATKAAKTKENLIELEKLFAKLEIELIKLEN</sequence>
<dbReference type="Proteomes" id="UP001303601">
    <property type="component" value="Chromosome"/>
</dbReference>
<evidence type="ECO:0000313" key="11">
    <source>
        <dbReference type="EMBL" id="WPB53726.1"/>
    </source>
</evidence>
<evidence type="ECO:0000313" key="12">
    <source>
        <dbReference type="Proteomes" id="UP001303601"/>
    </source>
</evidence>
<dbReference type="PANTHER" id="PTHR32060">
    <property type="entry name" value="TAIL-SPECIFIC PROTEASE"/>
    <property type="match status" value="1"/>
</dbReference>
<evidence type="ECO:0000256" key="8">
    <source>
        <dbReference type="SAM" id="Coils"/>
    </source>
</evidence>
<proteinExistence type="predicted"/>
<dbReference type="PROSITE" id="PS51257">
    <property type="entry name" value="PROKAR_LIPOPROTEIN"/>
    <property type="match status" value="1"/>
</dbReference>
<keyword evidence="12" id="KW-1185">Reference proteome</keyword>
<keyword evidence="6" id="KW-0564">Palmitate</keyword>
<dbReference type="SMART" id="SM00245">
    <property type="entry name" value="TSPc"/>
    <property type="match status" value="1"/>
</dbReference>
<feature type="coiled-coil region" evidence="8">
    <location>
        <begin position="698"/>
        <end position="750"/>
    </location>
</feature>
<dbReference type="InterPro" id="IPR029045">
    <property type="entry name" value="ClpP/crotonase-like_dom_sf"/>
</dbReference>
<dbReference type="EMBL" id="CP137845">
    <property type="protein sequence ID" value="WPB53726.1"/>
    <property type="molecule type" value="Genomic_DNA"/>
</dbReference>
<comment type="subcellular location">
    <subcellularLocation>
        <location evidence="1">Cell membrane</location>
        <topology evidence="1">Lipid-anchor</topology>
    </subcellularLocation>
</comment>
<dbReference type="RefSeq" id="WP_140031478.1">
    <property type="nucleotide sequence ID" value="NZ_CP137845.1"/>
</dbReference>
<name>A0ABZ0PA63_9BACT</name>